<feature type="transmembrane region" description="Helical" evidence="1">
    <location>
        <begin position="42"/>
        <end position="65"/>
    </location>
</feature>
<keyword evidence="1" id="KW-1133">Transmembrane helix</keyword>
<dbReference type="RefSeq" id="WP_345270297.1">
    <property type="nucleotide sequence ID" value="NZ_BAABHB010000012.1"/>
</dbReference>
<organism evidence="3 4">
    <name type="scientific">Nibrella viscosa</name>
    <dbReference type="NCBI Taxonomy" id="1084524"/>
    <lineage>
        <taxon>Bacteria</taxon>
        <taxon>Pseudomonadati</taxon>
        <taxon>Bacteroidota</taxon>
        <taxon>Cytophagia</taxon>
        <taxon>Cytophagales</taxon>
        <taxon>Spirosomataceae</taxon>
        <taxon>Nibrella</taxon>
    </lineage>
</organism>
<keyword evidence="4" id="KW-1185">Reference proteome</keyword>
<accession>A0ABP8KSY0</accession>
<proteinExistence type="predicted"/>
<keyword evidence="1" id="KW-0472">Membrane</keyword>
<dbReference type="InterPro" id="IPR010559">
    <property type="entry name" value="Sig_transdc_His_kin_internal"/>
</dbReference>
<dbReference type="EMBL" id="BAABHB010000012">
    <property type="protein sequence ID" value="GAA4415008.1"/>
    <property type="molecule type" value="Genomic_DNA"/>
</dbReference>
<feature type="transmembrane region" description="Helical" evidence="1">
    <location>
        <begin position="74"/>
        <end position="91"/>
    </location>
</feature>
<evidence type="ECO:0000313" key="3">
    <source>
        <dbReference type="EMBL" id="GAA4415008.1"/>
    </source>
</evidence>
<evidence type="ECO:0000313" key="4">
    <source>
        <dbReference type="Proteomes" id="UP001500936"/>
    </source>
</evidence>
<feature type="transmembrane region" description="Helical" evidence="1">
    <location>
        <begin position="12"/>
        <end position="30"/>
    </location>
</feature>
<protein>
    <recommendedName>
        <fullName evidence="2">Signal transduction histidine kinase internal region domain-containing protein</fullName>
    </recommendedName>
</protein>
<sequence length="373" mass="42820">MINNFPRRVIRVGTHVLLWLSLYAFERYYFSPSLLKANETVVAWASLSSFLQTLAIYYTVGYVAYPKFLYRKRYGVFLLILGVIFLLIYQTNRVQFTFLVTLSGGPPFRSDAYVPKIAAMLTEAGWFGCFTSLRVFFWNYAYSFFVPTIILFIKAVSDVFRYQQRLRISERERYALELSFLKSQVNPHFLFNTLNSVYGRVFETDEQAADLVLRLSELMRYNLYEADVPRISLEKELAYIQNYLDLERNRLLGEAVQIAYEQQGDPASYQIAPLLLIAFVENAFKHGIKGAGGPAFVQVSAAIQANKLRFVVENSVPPQRRWADQPVDSKRKGGVGLTNVKRRLDAMHPKAYALSVTAGEQTYRVELTVTLTN</sequence>
<dbReference type="InterPro" id="IPR036890">
    <property type="entry name" value="HATPase_C_sf"/>
</dbReference>
<name>A0ABP8KSY0_9BACT</name>
<dbReference type="Gene3D" id="3.30.565.10">
    <property type="entry name" value="Histidine kinase-like ATPase, C-terminal domain"/>
    <property type="match status" value="1"/>
</dbReference>
<gene>
    <name evidence="3" type="ORF">GCM10023187_45130</name>
</gene>
<evidence type="ECO:0000259" key="2">
    <source>
        <dbReference type="Pfam" id="PF06580"/>
    </source>
</evidence>
<reference evidence="4" key="1">
    <citation type="journal article" date="2019" name="Int. J. Syst. Evol. Microbiol.">
        <title>The Global Catalogue of Microorganisms (GCM) 10K type strain sequencing project: providing services to taxonomists for standard genome sequencing and annotation.</title>
        <authorList>
            <consortium name="The Broad Institute Genomics Platform"/>
            <consortium name="The Broad Institute Genome Sequencing Center for Infectious Disease"/>
            <person name="Wu L."/>
            <person name="Ma J."/>
        </authorList>
    </citation>
    <scope>NUCLEOTIDE SEQUENCE [LARGE SCALE GENOMIC DNA]</scope>
    <source>
        <strain evidence="4">JCM 17925</strain>
    </source>
</reference>
<feature type="domain" description="Signal transduction histidine kinase internal region" evidence="2">
    <location>
        <begin position="177"/>
        <end position="251"/>
    </location>
</feature>
<dbReference type="Proteomes" id="UP001500936">
    <property type="component" value="Unassembled WGS sequence"/>
</dbReference>
<evidence type="ECO:0000256" key="1">
    <source>
        <dbReference type="SAM" id="Phobius"/>
    </source>
</evidence>
<dbReference type="PANTHER" id="PTHR34220">
    <property type="entry name" value="SENSOR HISTIDINE KINASE YPDA"/>
    <property type="match status" value="1"/>
</dbReference>
<dbReference type="InterPro" id="IPR050640">
    <property type="entry name" value="Bact_2-comp_sensor_kinase"/>
</dbReference>
<dbReference type="Pfam" id="PF06580">
    <property type="entry name" value="His_kinase"/>
    <property type="match status" value="1"/>
</dbReference>
<dbReference type="PANTHER" id="PTHR34220:SF7">
    <property type="entry name" value="SENSOR HISTIDINE KINASE YPDA"/>
    <property type="match status" value="1"/>
</dbReference>
<dbReference type="SUPFAM" id="SSF55874">
    <property type="entry name" value="ATPase domain of HSP90 chaperone/DNA topoisomerase II/histidine kinase"/>
    <property type="match status" value="1"/>
</dbReference>
<feature type="transmembrane region" description="Helical" evidence="1">
    <location>
        <begin position="140"/>
        <end position="160"/>
    </location>
</feature>
<keyword evidence="1" id="KW-0812">Transmembrane</keyword>
<comment type="caution">
    <text evidence="3">The sequence shown here is derived from an EMBL/GenBank/DDBJ whole genome shotgun (WGS) entry which is preliminary data.</text>
</comment>